<feature type="transmembrane region" description="Helical" evidence="15">
    <location>
        <begin position="975"/>
        <end position="998"/>
    </location>
</feature>
<keyword evidence="10" id="KW-0267">Excision nuclease</keyword>
<dbReference type="SUPFAM" id="SSF47807">
    <property type="entry name" value="5' to 3' exonuclease, C-terminal subdomain"/>
    <property type="match status" value="1"/>
</dbReference>
<keyword evidence="12" id="KW-0234">DNA repair</keyword>
<feature type="compositionally biased region" description="Polar residues" evidence="14">
    <location>
        <begin position="525"/>
        <end position="540"/>
    </location>
</feature>
<evidence type="ECO:0000256" key="14">
    <source>
        <dbReference type="SAM" id="MobiDB-lite"/>
    </source>
</evidence>
<dbReference type="VEuPathDB" id="FungiDB:M747DRAFT_130355"/>
<dbReference type="SMART" id="SM00279">
    <property type="entry name" value="HhH2"/>
    <property type="match status" value="1"/>
</dbReference>
<organism evidence="18 19">
    <name type="scientific">Aspergillus niger</name>
    <dbReference type="NCBI Taxonomy" id="5061"/>
    <lineage>
        <taxon>Eukaryota</taxon>
        <taxon>Fungi</taxon>
        <taxon>Dikarya</taxon>
        <taxon>Ascomycota</taxon>
        <taxon>Pezizomycotina</taxon>
        <taxon>Eurotiomycetes</taxon>
        <taxon>Eurotiomycetidae</taxon>
        <taxon>Eurotiales</taxon>
        <taxon>Aspergillaceae</taxon>
        <taxon>Aspergillus</taxon>
        <taxon>Aspergillus subgen. Circumdati</taxon>
    </lineage>
</organism>
<evidence type="ECO:0000256" key="7">
    <source>
        <dbReference type="ARBA" id="ARBA00022801"/>
    </source>
</evidence>
<dbReference type="VEuPathDB" id="FungiDB:M747DRAFT_267965"/>
<comment type="caution">
    <text evidence="18">The sequence shown here is derived from an EMBL/GenBank/DDBJ whole genome shotgun (WGS) entry which is preliminary data.</text>
</comment>
<dbReference type="PANTHER" id="PTHR11081">
    <property type="entry name" value="FLAP ENDONUCLEASE FAMILY MEMBER"/>
    <property type="match status" value="1"/>
</dbReference>
<comment type="cofactor">
    <cofactor evidence="1">
        <name>Mg(2+)</name>
        <dbReference type="ChEBI" id="CHEBI:18420"/>
    </cofactor>
</comment>
<protein>
    <submittedName>
        <fullName evidence="18">Exonuclease</fullName>
    </submittedName>
</protein>
<dbReference type="GO" id="GO:0016020">
    <property type="term" value="C:membrane"/>
    <property type="evidence" value="ECO:0007669"/>
    <property type="project" value="InterPro"/>
</dbReference>
<dbReference type="VEuPathDB" id="FungiDB:An16g02590"/>
<keyword evidence="11" id="KW-0238">DNA-binding</keyword>
<feature type="domain" description="XPG-I" evidence="16">
    <location>
        <begin position="138"/>
        <end position="208"/>
    </location>
</feature>
<dbReference type="PRINTS" id="PR00853">
    <property type="entry name" value="XPGRADSUPER"/>
</dbReference>
<feature type="compositionally biased region" description="Polar residues" evidence="14">
    <location>
        <begin position="482"/>
        <end position="496"/>
    </location>
</feature>
<dbReference type="VEuPathDB" id="FungiDB:ASPNIDRAFT2_1026907"/>
<feature type="compositionally biased region" description="Low complexity" evidence="14">
    <location>
        <begin position="422"/>
        <end position="435"/>
    </location>
</feature>
<dbReference type="Gene3D" id="1.10.150.20">
    <property type="entry name" value="5' to 3' exonuclease, C-terminal subdomain"/>
    <property type="match status" value="1"/>
</dbReference>
<dbReference type="InterPro" id="IPR008918">
    <property type="entry name" value="HhH2"/>
</dbReference>
<dbReference type="InterPro" id="IPR019974">
    <property type="entry name" value="XPG_CS"/>
</dbReference>
<feature type="region of interest" description="Disordered" evidence="14">
    <location>
        <begin position="384"/>
        <end position="435"/>
    </location>
</feature>
<dbReference type="SMART" id="SM00484">
    <property type="entry name" value="XPGI"/>
    <property type="match status" value="1"/>
</dbReference>
<evidence type="ECO:0000256" key="13">
    <source>
        <dbReference type="ARBA" id="ARBA00023242"/>
    </source>
</evidence>
<dbReference type="Pfam" id="PF00867">
    <property type="entry name" value="XPG_I"/>
    <property type="match status" value="1"/>
</dbReference>
<dbReference type="InterPro" id="IPR044752">
    <property type="entry name" value="PIN-like_EXO1"/>
</dbReference>
<evidence type="ECO:0000256" key="12">
    <source>
        <dbReference type="ARBA" id="ARBA00023204"/>
    </source>
</evidence>
<evidence type="ECO:0000256" key="5">
    <source>
        <dbReference type="ARBA" id="ARBA00022723"/>
    </source>
</evidence>
<proteinExistence type="inferred from homology"/>
<evidence type="ECO:0000256" key="1">
    <source>
        <dbReference type="ARBA" id="ARBA00001946"/>
    </source>
</evidence>
<dbReference type="VEuPathDB" id="FungiDB:ATCC64974_70980"/>
<dbReference type="GO" id="GO:0035312">
    <property type="term" value="F:5'-3' DNA exonuclease activity"/>
    <property type="evidence" value="ECO:0007669"/>
    <property type="project" value="InterPro"/>
</dbReference>
<gene>
    <name evidence="18" type="ORF">ABL_05782</name>
</gene>
<keyword evidence="13" id="KW-0539">Nucleus</keyword>
<dbReference type="AlphaFoldDB" id="A0A100ILQ4"/>
<dbReference type="GO" id="GO:0017108">
    <property type="term" value="F:5'-flap endonuclease activity"/>
    <property type="evidence" value="ECO:0007669"/>
    <property type="project" value="TreeGrafter"/>
</dbReference>
<dbReference type="Pfam" id="PF12351">
    <property type="entry name" value="Fig1"/>
    <property type="match status" value="1"/>
</dbReference>
<dbReference type="GO" id="GO:0046872">
    <property type="term" value="F:metal ion binding"/>
    <property type="evidence" value="ECO:0007669"/>
    <property type="project" value="UniProtKB-KW"/>
</dbReference>
<keyword evidence="15" id="KW-0812">Transmembrane</keyword>
<dbReference type="InterPro" id="IPR029060">
    <property type="entry name" value="PIN-like_dom_sf"/>
</dbReference>
<feature type="region of interest" description="Disordered" evidence="14">
    <location>
        <begin position="469"/>
        <end position="591"/>
    </location>
</feature>
<dbReference type="InterPro" id="IPR036279">
    <property type="entry name" value="5-3_exonuclease_C_sf"/>
</dbReference>
<evidence type="ECO:0000256" key="4">
    <source>
        <dbReference type="ARBA" id="ARBA00022722"/>
    </source>
</evidence>
<keyword evidence="6" id="KW-0227">DNA damage</keyword>
<comment type="subcellular location">
    <subcellularLocation>
        <location evidence="2">Nucleus</location>
    </subcellularLocation>
</comment>
<comment type="similarity">
    <text evidence="3">Belongs to the XPG/RAD2 endonuclease family. EXO1 subfamily.</text>
</comment>
<feature type="domain" description="XPG N-terminal" evidence="17">
    <location>
        <begin position="1"/>
        <end position="99"/>
    </location>
</feature>
<dbReference type="InterPro" id="IPR006084">
    <property type="entry name" value="XPG/Rad2"/>
</dbReference>
<dbReference type="PaxDb" id="5061-CADANGAP00012490"/>
<dbReference type="SUPFAM" id="SSF88723">
    <property type="entry name" value="PIN domain-like"/>
    <property type="match status" value="1"/>
</dbReference>
<dbReference type="GO" id="GO:0003677">
    <property type="term" value="F:DNA binding"/>
    <property type="evidence" value="ECO:0007669"/>
    <property type="project" value="UniProtKB-KW"/>
</dbReference>
<dbReference type="VEuPathDB" id="FungiDB:ATCC64974_70970"/>
<evidence type="ECO:0000256" key="10">
    <source>
        <dbReference type="ARBA" id="ARBA00022881"/>
    </source>
</evidence>
<keyword evidence="5" id="KW-0479">Metal-binding</keyword>
<dbReference type="EMBL" id="BCMY01000009">
    <property type="protein sequence ID" value="GAQ43121.1"/>
    <property type="molecule type" value="Genomic_DNA"/>
</dbReference>
<dbReference type="InterPro" id="IPR037315">
    <property type="entry name" value="EXO1_H3TH"/>
</dbReference>
<accession>A0A100ILQ4</accession>
<feature type="transmembrane region" description="Helical" evidence="15">
    <location>
        <begin position="755"/>
        <end position="778"/>
    </location>
</feature>
<dbReference type="CDD" id="cd09857">
    <property type="entry name" value="PIN_EXO1"/>
    <property type="match status" value="1"/>
</dbReference>
<dbReference type="InterPro" id="IPR006085">
    <property type="entry name" value="XPG_DNA_repair_N"/>
</dbReference>
<dbReference type="Pfam" id="PF00752">
    <property type="entry name" value="XPG_N"/>
    <property type="match status" value="1"/>
</dbReference>
<dbReference type="InterPro" id="IPR006086">
    <property type="entry name" value="XPG-I_dom"/>
</dbReference>
<dbReference type="Gene3D" id="3.40.50.1010">
    <property type="entry name" value="5'-nuclease"/>
    <property type="match status" value="1"/>
</dbReference>
<evidence type="ECO:0000256" key="8">
    <source>
        <dbReference type="ARBA" id="ARBA00022839"/>
    </source>
</evidence>
<dbReference type="PROSITE" id="PS00841">
    <property type="entry name" value="XPG_1"/>
    <property type="match status" value="1"/>
</dbReference>
<dbReference type="OrthoDB" id="26491at2759"/>
<dbReference type="InterPro" id="IPR033481">
    <property type="entry name" value="Dni1/Fig1"/>
</dbReference>
<dbReference type="GO" id="GO:0005634">
    <property type="term" value="C:nucleus"/>
    <property type="evidence" value="ECO:0007669"/>
    <property type="project" value="UniProtKB-SubCell"/>
</dbReference>
<keyword evidence="15" id="KW-0472">Membrane</keyword>
<feature type="transmembrane region" description="Helical" evidence="15">
    <location>
        <begin position="878"/>
        <end position="903"/>
    </location>
</feature>
<feature type="compositionally biased region" description="Low complexity" evidence="14">
    <location>
        <begin position="390"/>
        <end position="400"/>
    </location>
</feature>
<evidence type="ECO:0000256" key="2">
    <source>
        <dbReference type="ARBA" id="ARBA00004123"/>
    </source>
</evidence>
<feature type="transmembrane region" description="Helical" evidence="15">
    <location>
        <begin position="924"/>
        <end position="945"/>
    </location>
</feature>
<reference evidence="19" key="1">
    <citation type="journal article" date="2016" name="Genome Announc.">
        <title>Draft genome sequence of Aspergillus niger strain An76.</title>
        <authorList>
            <person name="Gong W."/>
            <person name="Cheng Z."/>
            <person name="Zhang H."/>
            <person name="Liu L."/>
            <person name="Gao P."/>
            <person name="Wang L."/>
        </authorList>
    </citation>
    <scope>NUCLEOTIDE SEQUENCE [LARGE SCALE GENOMIC DNA]</scope>
    <source>
        <strain evidence="19">An76</strain>
    </source>
</reference>
<dbReference type="GO" id="GO:0006281">
    <property type="term" value="P:DNA repair"/>
    <property type="evidence" value="ECO:0007669"/>
    <property type="project" value="UniProtKB-KW"/>
</dbReference>
<evidence type="ECO:0000256" key="3">
    <source>
        <dbReference type="ARBA" id="ARBA00010563"/>
    </source>
</evidence>
<dbReference type="CDD" id="cd09908">
    <property type="entry name" value="H3TH_EXO1"/>
    <property type="match status" value="1"/>
</dbReference>
<evidence type="ECO:0000256" key="11">
    <source>
        <dbReference type="ARBA" id="ARBA00023125"/>
    </source>
</evidence>
<evidence type="ECO:0000313" key="19">
    <source>
        <dbReference type="Proteomes" id="UP000068243"/>
    </source>
</evidence>
<keyword evidence="4" id="KW-0540">Nuclease</keyword>
<keyword evidence="8 18" id="KW-0269">Exonuclease</keyword>
<keyword evidence="15" id="KW-1133">Transmembrane helix</keyword>
<name>A0A100ILQ4_ASPNG</name>
<dbReference type="VEuPathDB" id="FungiDB:An16g02595"/>
<dbReference type="SMART" id="SM00485">
    <property type="entry name" value="XPGN"/>
    <property type="match status" value="1"/>
</dbReference>
<dbReference type="Proteomes" id="UP000068243">
    <property type="component" value="Unassembled WGS sequence"/>
</dbReference>
<evidence type="ECO:0000256" key="9">
    <source>
        <dbReference type="ARBA" id="ARBA00022842"/>
    </source>
</evidence>
<evidence type="ECO:0000313" key="18">
    <source>
        <dbReference type="EMBL" id="GAQ43121.1"/>
    </source>
</evidence>
<sequence>MGIKGLHGLLKSIQKPCHLKKFSGQTLGIDAYGWLHRGTVACAVDLVLERPTRKHIDFVLNRVRMLLYFGVTPYLVFDGDELPSKAGTEVERQKRRQDSKALGLELQRKGRIAEAYQELQKAVDVTPLMARELIEELKKIDVQYVVAPYEADAQLAYLEQQGIIAGIISEDSDLLVFGAKRLLSKLDQHGDCIEINRADFSACREVSLIGWTDADFRRMCILSGCDYLPNIARLGLKTAYRSIRKYKNVERALRMLQFDGQYHVPSDYLDNFRQAELTFLYQRVFCPKAGKLVTLTPPEADVKLEELTFIGGDVEPDVAVGVARGDLDPTTKERLVLKPSLAAKPADKRLTNTISRRQTLGSSAELKPNKPINSFFTPKRVPLAELDPNSLSPSPSQQRLLQRHANSSWDSVPAPSRPALMRSASSVGSSNRASSPLIRSVERNAFLAHASITSNLQPAKRQRLCSDAEEANLPNPPDSRSRFFSGSVNDASPSAQKATRTKKARKSTLDVFSDDSAEDLMTQLPDPSQATETPSRVKSSSIDDKSIQTPAAATSELGAPESPAEDCKEQTQEQNSSTSEQASEKRSDDVGDGYTLNLLPVANSPTLSKYVFQAGTAGVGNQNDKLGGKGHQSGSLSEHKATTGVRHGLLGTPPRRQRTTPLQRLGQSALARSRSLNCVSPSLAAFRASKSPAKSPAVPKLDHKPVRSLATPSQGSEDMIIPDSEDEESEGETRAPVGLASFDVRRFSFMGVLQLVGYHHVLMIIIAVAIILLSLLLAGCSSSSPQIPDIFLISMYYERYKPTFNLAQVDPGVVTATANIVGGAEMEVRVGYFGICVQPDAGSYICNSNATALAEIVTVDQDPLNLIWVASTFKDAVVFPYLLILAVILAFFCFVILATFPGWHDELDPSGSEIEARPIPSRPVSQAALALTFVASVFVLVSVLWQHTASVAASTIVQDLGNGSVKSGVGTSAMVLGWFGFGLLVVVTIGLLVMILSVKLIQQLTD</sequence>
<dbReference type="VEuPathDB" id="FungiDB:ASPNIDRAFT2_1185903"/>
<evidence type="ECO:0000256" key="6">
    <source>
        <dbReference type="ARBA" id="ARBA00022763"/>
    </source>
</evidence>
<dbReference type="FunFam" id="3.40.50.1010:FF:000002">
    <property type="entry name" value="Exonuclease 1, putative"/>
    <property type="match status" value="1"/>
</dbReference>
<evidence type="ECO:0000259" key="17">
    <source>
        <dbReference type="SMART" id="SM00485"/>
    </source>
</evidence>
<evidence type="ECO:0000259" key="16">
    <source>
        <dbReference type="SMART" id="SM00484"/>
    </source>
</evidence>
<feature type="region of interest" description="Disordered" evidence="14">
    <location>
        <begin position="690"/>
        <end position="733"/>
    </location>
</feature>
<feature type="compositionally biased region" description="Low complexity" evidence="14">
    <location>
        <begin position="572"/>
        <end position="581"/>
    </location>
</feature>
<keyword evidence="7" id="KW-0378">Hydrolase</keyword>
<keyword evidence="9" id="KW-0460">Magnesium</keyword>
<dbReference type="FunFam" id="1.10.150.20:FF:000011">
    <property type="entry name" value="exonuclease 1"/>
    <property type="match status" value="1"/>
</dbReference>
<dbReference type="PANTHER" id="PTHR11081:SF65">
    <property type="entry name" value="DNA DAMAGE-INDUCIBLE PROTEIN DIN7-RELATED"/>
    <property type="match status" value="1"/>
</dbReference>
<evidence type="ECO:0000256" key="15">
    <source>
        <dbReference type="SAM" id="Phobius"/>
    </source>
</evidence>